<dbReference type="AlphaFoldDB" id="A0A8N1S4W3"/>
<protein>
    <submittedName>
        <fullName evidence="3">Uncharacterized protein LOC112552292</fullName>
    </submittedName>
</protein>
<organism evidence="2 3">
    <name type="scientific">Pogonomyrmex barbatus</name>
    <name type="common">red harvester ant</name>
    <dbReference type="NCBI Taxonomy" id="144034"/>
    <lineage>
        <taxon>Eukaryota</taxon>
        <taxon>Metazoa</taxon>
        <taxon>Ecdysozoa</taxon>
        <taxon>Arthropoda</taxon>
        <taxon>Hexapoda</taxon>
        <taxon>Insecta</taxon>
        <taxon>Pterygota</taxon>
        <taxon>Neoptera</taxon>
        <taxon>Endopterygota</taxon>
        <taxon>Hymenoptera</taxon>
        <taxon>Apocrita</taxon>
        <taxon>Aculeata</taxon>
        <taxon>Formicoidea</taxon>
        <taxon>Formicidae</taxon>
        <taxon>Myrmicinae</taxon>
        <taxon>Pogonomyrmex</taxon>
    </lineage>
</organism>
<proteinExistence type="predicted"/>
<name>A0A8N1S4W3_9HYME</name>
<dbReference type="OrthoDB" id="7535542at2759"/>
<dbReference type="InterPro" id="IPR024571">
    <property type="entry name" value="ERAP1-like_C_dom"/>
</dbReference>
<dbReference type="Pfam" id="PF11838">
    <property type="entry name" value="ERAP1_C"/>
    <property type="match status" value="1"/>
</dbReference>
<dbReference type="Gene3D" id="1.25.50.20">
    <property type="match status" value="1"/>
</dbReference>
<dbReference type="Proteomes" id="UP000504615">
    <property type="component" value="Unplaced"/>
</dbReference>
<evidence type="ECO:0000313" key="3">
    <source>
        <dbReference type="RefSeq" id="XP_025073053.1"/>
    </source>
</evidence>
<gene>
    <name evidence="3" type="primary">LOC112552292</name>
</gene>
<sequence>MYFRLPLWWETWTYCCGMMTADQITWNRLFELYQQNHDKKFLQVLACSQNPDVIINYLNVIALNTSLLHDSTHFDVFHTILVKQAHNNLVLDYVLENLETVKPKLISMKSILGIIIGQIFSEELFDKVNTFLAKNLDQLSDSAFTIHAMIEERKTSLEDIAKIIKKLLVVRESEKIKLE</sequence>
<accession>A0A8N1S4W3</accession>
<keyword evidence="2" id="KW-1185">Reference proteome</keyword>
<evidence type="ECO:0000259" key="1">
    <source>
        <dbReference type="Pfam" id="PF11838"/>
    </source>
</evidence>
<reference evidence="3" key="1">
    <citation type="submission" date="2025-08" db="UniProtKB">
        <authorList>
            <consortium name="RefSeq"/>
        </authorList>
    </citation>
    <scope>IDENTIFICATION</scope>
</reference>
<dbReference type="RefSeq" id="XP_025073053.1">
    <property type="nucleotide sequence ID" value="XM_025217268.1"/>
</dbReference>
<evidence type="ECO:0000313" key="2">
    <source>
        <dbReference type="Proteomes" id="UP000504615"/>
    </source>
</evidence>
<dbReference type="GeneID" id="112552292"/>
<feature type="domain" description="ERAP1-like C-terminal" evidence="1">
    <location>
        <begin position="12"/>
        <end position="137"/>
    </location>
</feature>